<evidence type="ECO:0000313" key="1">
    <source>
        <dbReference type="EMBL" id="SVC83995.1"/>
    </source>
</evidence>
<dbReference type="EMBL" id="UINC01113999">
    <property type="protein sequence ID" value="SVC83995.1"/>
    <property type="molecule type" value="Genomic_DNA"/>
</dbReference>
<dbReference type="Gene3D" id="2.120.10.10">
    <property type="match status" value="1"/>
</dbReference>
<sequence length="301" mass="32816">LWAHWLQTGKQGGYDYGVRIVRSSDGGDNWSEPWTPHDDQTPTEHGFVSMMSFEESMGFVWLDGRKFAAAAQDESMAREMTLRYREMGNDGIPGPEILMDGRICDCCQTDAAMTPSGPVVVYRDRTEEEIRDIYITRLVEGDWTDGKAVYQDNWNIGGCPVNGPSVAMAENELYVAWFTGAGEQPRVKVASSSDMGETFGQPIVIDDGNPAGRVAVVGLSDGQALVSWLERTGGDGAEVKMRKVSSAGEMSESVTLTVTTGSRATGFPQLVQGPGESLLVAWTDASEESQRVRVGRVEIEN</sequence>
<proteinExistence type="predicted"/>
<evidence type="ECO:0008006" key="2">
    <source>
        <dbReference type="Google" id="ProtNLM"/>
    </source>
</evidence>
<protein>
    <recommendedName>
        <fullName evidence="2">Sialidase domain-containing protein</fullName>
    </recommendedName>
</protein>
<reference evidence="1" key="1">
    <citation type="submission" date="2018-05" db="EMBL/GenBank/DDBJ databases">
        <authorList>
            <person name="Lanie J.A."/>
            <person name="Ng W.-L."/>
            <person name="Kazmierczak K.M."/>
            <person name="Andrzejewski T.M."/>
            <person name="Davidsen T.M."/>
            <person name="Wayne K.J."/>
            <person name="Tettelin H."/>
            <person name="Glass J.I."/>
            <person name="Rusch D."/>
            <person name="Podicherti R."/>
            <person name="Tsui H.-C.T."/>
            <person name="Winkler M.E."/>
        </authorList>
    </citation>
    <scope>NUCLEOTIDE SEQUENCE</scope>
</reference>
<dbReference type="SUPFAM" id="SSF50939">
    <property type="entry name" value="Sialidases"/>
    <property type="match status" value="1"/>
</dbReference>
<name>A0A382QGH6_9ZZZZ</name>
<accession>A0A382QGH6</accession>
<dbReference type="InterPro" id="IPR036278">
    <property type="entry name" value="Sialidase_sf"/>
</dbReference>
<feature type="non-terminal residue" evidence="1">
    <location>
        <position position="1"/>
    </location>
</feature>
<dbReference type="AlphaFoldDB" id="A0A382QGH6"/>
<organism evidence="1">
    <name type="scientific">marine metagenome</name>
    <dbReference type="NCBI Taxonomy" id="408172"/>
    <lineage>
        <taxon>unclassified sequences</taxon>
        <taxon>metagenomes</taxon>
        <taxon>ecological metagenomes</taxon>
    </lineage>
</organism>
<gene>
    <name evidence="1" type="ORF">METZ01_LOCUS336849</name>
</gene>